<dbReference type="GO" id="GO:0008408">
    <property type="term" value="F:3'-5' exonuclease activity"/>
    <property type="evidence" value="ECO:0007669"/>
    <property type="project" value="InterPro"/>
</dbReference>
<feature type="region of interest" description="Disordered" evidence="1">
    <location>
        <begin position="176"/>
        <end position="199"/>
    </location>
</feature>
<evidence type="ECO:0000256" key="1">
    <source>
        <dbReference type="SAM" id="MobiDB-lite"/>
    </source>
</evidence>
<sequence length="199" mass="20764">MAERTSRPRLDRRYEFDENSNNSSSSSSGGSRSHSHHSHGHGHSYSHGSSSRRRTGGGGSSSSSSSSSSGSRRRSGRSASSRSSSSSEDGGGNGGMNGAAMGLVNAFANDGSFMELFKQRMAQEAIAADAATPGVAKEAESTDKSRQPFASLAAAAQKGDAWAKYMAEVKKYKAHQCGDDDKTHPLFSPPSLSSPRPAS</sequence>
<reference evidence="2" key="1">
    <citation type="submission" date="2025-08" db="UniProtKB">
        <authorList>
            <consortium name="Ensembl"/>
        </authorList>
    </citation>
    <scope>IDENTIFICATION</scope>
</reference>
<dbReference type="Proteomes" id="UP000694388">
    <property type="component" value="Unplaced"/>
</dbReference>
<accession>A0A8C4QIT9</accession>
<feature type="compositionally biased region" description="Low complexity" evidence="1">
    <location>
        <begin position="23"/>
        <end position="32"/>
    </location>
</feature>
<dbReference type="PANTHER" id="PTHR34753:SF1">
    <property type="entry name" value="TELOMERASE RNA COMPONENT INTERACTING RNASE"/>
    <property type="match status" value="1"/>
</dbReference>
<protein>
    <submittedName>
        <fullName evidence="2">Telomerase RNA component interacting RNase</fullName>
    </submittedName>
</protein>
<feature type="compositionally biased region" description="Low complexity" evidence="1">
    <location>
        <begin position="77"/>
        <end position="88"/>
    </location>
</feature>
<dbReference type="PANTHER" id="PTHR34753">
    <property type="entry name" value="TELOMERASE RNA COMPONENT INTERACTING RNASE"/>
    <property type="match status" value="1"/>
</dbReference>
<evidence type="ECO:0000313" key="2">
    <source>
        <dbReference type="Ensembl" id="ENSEBUP00000015263.1"/>
    </source>
</evidence>
<dbReference type="InterPro" id="IPR038838">
    <property type="entry name" value="TRIR"/>
</dbReference>
<dbReference type="Ensembl" id="ENSEBUT00000015839.1">
    <property type="protein sequence ID" value="ENSEBUP00000015263.1"/>
    <property type="gene ID" value="ENSEBUG00000009617.1"/>
</dbReference>
<feature type="compositionally biased region" description="Low complexity" evidence="1">
    <location>
        <begin position="185"/>
        <end position="199"/>
    </location>
</feature>
<feature type="region of interest" description="Disordered" evidence="1">
    <location>
        <begin position="128"/>
        <end position="148"/>
    </location>
</feature>
<feature type="compositionally biased region" description="Low complexity" evidence="1">
    <location>
        <begin position="61"/>
        <end position="70"/>
    </location>
</feature>
<feature type="region of interest" description="Disordered" evidence="1">
    <location>
        <begin position="1"/>
        <end position="100"/>
    </location>
</feature>
<dbReference type="GeneTree" id="ENSGT00390000012267"/>
<reference evidence="2" key="2">
    <citation type="submission" date="2025-09" db="UniProtKB">
        <authorList>
            <consortium name="Ensembl"/>
        </authorList>
    </citation>
    <scope>IDENTIFICATION</scope>
</reference>
<name>A0A8C4QIT9_EPTBU</name>
<evidence type="ECO:0000313" key="3">
    <source>
        <dbReference type="Proteomes" id="UP000694388"/>
    </source>
</evidence>
<dbReference type="AlphaFoldDB" id="A0A8C4QIT9"/>
<dbReference type="GO" id="GO:0008409">
    <property type="term" value="F:5'-3' exonuclease activity"/>
    <property type="evidence" value="ECO:0007669"/>
    <property type="project" value="InterPro"/>
</dbReference>
<feature type="compositionally biased region" description="Basic and acidic residues" evidence="1">
    <location>
        <begin position="137"/>
        <end position="146"/>
    </location>
</feature>
<organism evidence="2 3">
    <name type="scientific">Eptatretus burgeri</name>
    <name type="common">Inshore hagfish</name>
    <dbReference type="NCBI Taxonomy" id="7764"/>
    <lineage>
        <taxon>Eukaryota</taxon>
        <taxon>Metazoa</taxon>
        <taxon>Chordata</taxon>
        <taxon>Craniata</taxon>
        <taxon>Vertebrata</taxon>
        <taxon>Cyclostomata</taxon>
        <taxon>Myxini</taxon>
        <taxon>Myxiniformes</taxon>
        <taxon>Myxinidae</taxon>
        <taxon>Eptatretinae</taxon>
        <taxon>Eptatretus</taxon>
    </lineage>
</organism>
<feature type="compositionally biased region" description="Basic residues" evidence="1">
    <location>
        <begin position="33"/>
        <end position="55"/>
    </location>
</feature>
<proteinExistence type="predicted"/>
<feature type="compositionally biased region" description="Basic and acidic residues" evidence="1">
    <location>
        <begin position="1"/>
        <end position="16"/>
    </location>
</feature>
<keyword evidence="3" id="KW-1185">Reference proteome</keyword>